<dbReference type="GO" id="GO:0005634">
    <property type="term" value="C:nucleus"/>
    <property type="evidence" value="ECO:0007669"/>
    <property type="project" value="UniProtKB-SubCell"/>
</dbReference>
<feature type="compositionally biased region" description="Low complexity" evidence="3">
    <location>
        <begin position="319"/>
        <end position="329"/>
    </location>
</feature>
<name>A0A443SD50_9ACAR</name>
<dbReference type="PANTHER" id="PTHR46617">
    <property type="entry name" value="FORKHEAD BOX PROTEIN G1"/>
    <property type="match status" value="1"/>
</dbReference>
<dbReference type="GO" id="GO:0003700">
    <property type="term" value="F:DNA-binding transcription factor activity"/>
    <property type="evidence" value="ECO:0007669"/>
    <property type="project" value="InterPro"/>
</dbReference>
<gene>
    <name evidence="5" type="ORF">B4U80_07449</name>
</gene>
<reference evidence="5 6" key="1">
    <citation type="journal article" date="2018" name="Gigascience">
        <title>Genomes of trombidid mites reveal novel predicted allergens and laterally-transferred genes associated with secondary metabolism.</title>
        <authorList>
            <person name="Dong X."/>
            <person name="Chaisiri K."/>
            <person name="Xia D."/>
            <person name="Armstrong S.D."/>
            <person name="Fang Y."/>
            <person name="Donnelly M.J."/>
            <person name="Kadowaki T."/>
            <person name="McGarry J.W."/>
            <person name="Darby A.C."/>
            <person name="Makepeace B.L."/>
        </authorList>
    </citation>
    <scope>NUCLEOTIDE SEQUENCE [LARGE SCALE GENOMIC DNA]</scope>
    <source>
        <strain evidence="5">UoL-UT</strain>
    </source>
</reference>
<dbReference type="InterPro" id="IPR036388">
    <property type="entry name" value="WH-like_DNA-bd_sf"/>
</dbReference>
<dbReference type="Pfam" id="PF00250">
    <property type="entry name" value="Forkhead"/>
    <property type="match status" value="1"/>
</dbReference>
<dbReference type="InterPro" id="IPR036390">
    <property type="entry name" value="WH_DNA-bd_sf"/>
</dbReference>
<accession>A0A443SD50</accession>
<dbReference type="PROSITE" id="PS00657">
    <property type="entry name" value="FORK_HEAD_1"/>
    <property type="match status" value="1"/>
</dbReference>
<dbReference type="SUPFAM" id="SSF46785">
    <property type="entry name" value="Winged helix' DNA-binding domain"/>
    <property type="match status" value="1"/>
</dbReference>
<organism evidence="5 6">
    <name type="scientific">Leptotrombidium deliense</name>
    <dbReference type="NCBI Taxonomy" id="299467"/>
    <lineage>
        <taxon>Eukaryota</taxon>
        <taxon>Metazoa</taxon>
        <taxon>Ecdysozoa</taxon>
        <taxon>Arthropoda</taxon>
        <taxon>Chelicerata</taxon>
        <taxon>Arachnida</taxon>
        <taxon>Acari</taxon>
        <taxon>Acariformes</taxon>
        <taxon>Trombidiformes</taxon>
        <taxon>Prostigmata</taxon>
        <taxon>Anystina</taxon>
        <taxon>Parasitengona</taxon>
        <taxon>Trombiculoidea</taxon>
        <taxon>Trombiculidae</taxon>
        <taxon>Leptotrombidium</taxon>
    </lineage>
</organism>
<keyword evidence="2" id="KW-0539">Nucleus</keyword>
<dbReference type="GO" id="GO:0006357">
    <property type="term" value="P:regulation of transcription by RNA polymerase II"/>
    <property type="evidence" value="ECO:0007669"/>
    <property type="project" value="TreeGrafter"/>
</dbReference>
<comment type="caution">
    <text evidence="5">The sequence shown here is derived from an EMBL/GenBank/DDBJ whole genome shotgun (WGS) entry which is preliminary data.</text>
</comment>
<dbReference type="VEuPathDB" id="VectorBase:LDEU006578"/>
<feature type="compositionally biased region" description="Basic and acidic residues" evidence="3">
    <location>
        <begin position="118"/>
        <end position="139"/>
    </location>
</feature>
<dbReference type="PRINTS" id="PR00053">
    <property type="entry name" value="FORKHEAD"/>
</dbReference>
<dbReference type="AlphaFoldDB" id="A0A443SD50"/>
<dbReference type="PANTHER" id="PTHR46617:SF3">
    <property type="entry name" value="FORKHEAD BOX PROTEIN G1"/>
    <property type="match status" value="1"/>
</dbReference>
<sequence length="513" mass="56119">MIPPNRTQTSPPPPKKAPSFSISSLIGCDDLRTRRPVIDMNCSSSSILRSHSADIEKHVNSEGEEDSCSDIDVTDEEDYEEKPLALTTLKEEKENEVNKGEDVPSEQSKGSESNENTEELKNESKSEKNGKSADNAKSKFEKPPFSYNALIMMAIKNSPEKRLTLNGIYEFIMKNFPYYRENKQGWQNSIRHNLSLNKCFVKVPRHYDDPGKGNYWMLDPASSEDVFIGGTTGKLRRRNTSTSRNRLAAAFRRSIVANYSVQNNIGINYPYTFLTRGHLPAHQSASGFNLSPQAAWFAFPAPNGSSFCQQLIRHPSLAASSLSSTSPPSQAHTHIHPPQHTGHFQSGLHCEPFSVDKLLQGSINKANLGIIPSSQLVTNTGNNCHASVWNPATSSQSIISSNAAVASPATNFQQEIYNFAAAATLAGFRSFGNPATGGQPFAASAKNFAQPINFDTIMSHFNSSLMSNSAMETSPSSHSSETTSDSSPVIRSRISSNRLLKPVPILSKASSKL</sequence>
<comment type="subcellular location">
    <subcellularLocation>
        <location evidence="2">Nucleus</location>
    </subcellularLocation>
</comment>
<dbReference type="STRING" id="299467.A0A443SD50"/>
<evidence type="ECO:0000256" key="3">
    <source>
        <dbReference type="SAM" id="MobiDB-lite"/>
    </source>
</evidence>
<feature type="compositionally biased region" description="Acidic residues" evidence="3">
    <location>
        <begin position="62"/>
        <end position="80"/>
    </location>
</feature>
<dbReference type="InterPro" id="IPR030456">
    <property type="entry name" value="TF_fork_head_CS_2"/>
</dbReference>
<evidence type="ECO:0000256" key="2">
    <source>
        <dbReference type="PROSITE-ProRule" id="PRU00089"/>
    </source>
</evidence>
<dbReference type="Proteomes" id="UP000288716">
    <property type="component" value="Unassembled WGS sequence"/>
</dbReference>
<keyword evidence="6" id="KW-1185">Reference proteome</keyword>
<feature type="compositionally biased region" description="Basic and acidic residues" evidence="3">
    <location>
        <begin position="51"/>
        <end position="61"/>
    </location>
</feature>
<feature type="region of interest" description="Disordered" evidence="3">
    <location>
        <begin position="468"/>
        <end position="495"/>
    </location>
</feature>
<dbReference type="PROSITE" id="PS51257">
    <property type="entry name" value="PROKAR_LIPOPROTEIN"/>
    <property type="match status" value="1"/>
</dbReference>
<dbReference type="CDD" id="cd20021">
    <property type="entry name" value="FH_FOXG"/>
    <property type="match status" value="1"/>
</dbReference>
<evidence type="ECO:0000313" key="5">
    <source>
        <dbReference type="EMBL" id="RWS25462.1"/>
    </source>
</evidence>
<feature type="region of interest" description="Disordered" evidence="3">
    <location>
        <begin position="319"/>
        <end position="343"/>
    </location>
</feature>
<feature type="region of interest" description="Disordered" evidence="3">
    <location>
        <begin position="44"/>
        <end position="139"/>
    </location>
</feature>
<feature type="region of interest" description="Disordered" evidence="3">
    <location>
        <begin position="1"/>
        <end position="22"/>
    </location>
</feature>
<feature type="DNA-binding region" description="Fork-head" evidence="2">
    <location>
        <begin position="142"/>
        <end position="237"/>
    </location>
</feature>
<dbReference type="InterPro" id="IPR047208">
    <property type="entry name" value="FOXG1"/>
</dbReference>
<evidence type="ECO:0000313" key="6">
    <source>
        <dbReference type="Proteomes" id="UP000288716"/>
    </source>
</evidence>
<dbReference type="InterPro" id="IPR001766">
    <property type="entry name" value="Fork_head_dom"/>
</dbReference>
<dbReference type="GO" id="GO:1990837">
    <property type="term" value="F:sequence-specific double-stranded DNA binding"/>
    <property type="evidence" value="ECO:0007669"/>
    <property type="project" value="TreeGrafter"/>
</dbReference>
<feature type="domain" description="Fork-head" evidence="4">
    <location>
        <begin position="142"/>
        <end position="237"/>
    </location>
</feature>
<evidence type="ECO:0000259" key="4">
    <source>
        <dbReference type="PROSITE" id="PS50039"/>
    </source>
</evidence>
<proteinExistence type="predicted"/>
<dbReference type="EMBL" id="NCKV01003686">
    <property type="protein sequence ID" value="RWS25462.1"/>
    <property type="molecule type" value="Genomic_DNA"/>
</dbReference>
<dbReference type="SMART" id="SM00339">
    <property type="entry name" value="FH"/>
    <property type="match status" value="1"/>
</dbReference>
<dbReference type="Gene3D" id="1.10.10.10">
    <property type="entry name" value="Winged helix-like DNA-binding domain superfamily/Winged helix DNA-binding domain"/>
    <property type="match status" value="1"/>
</dbReference>
<dbReference type="InterPro" id="IPR018122">
    <property type="entry name" value="TF_fork_head_CS_1"/>
</dbReference>
<feature type="compositionally biased region" description="Basic and acidic residues" evidence="3">
    <location>
        <begin position="89"/>
        <end position="102"/>
    </location>
</feature>
<feature type="compositionally biased region" description="Low complexity" evidence="3">
    <location>
        <begin position="473"/>
        <end position="487"/>
    </location>
</feature>
<protein>
    <submittedName>
        <fullName evidence="5">Fork head domain transcription factor slp1-like protein</fullName>
    </submittedName>
</protein>
<dbReference type="PROSITE" id="PS00658">
    <property type="entry name" value="FORK_HEAD_2"/>
    <property type="match status" value="1"/>
</dbReference>
<evidence type="ECO:0000256" key="1">
    <source>
        <dbReference type="ARBA" id="ARBA00023125"/>
    </source>
</evidence>
<dbReference type="FunFam" id="1.10.10.10:FF:000135">
    <property type="entry name" value="forkhead box protein G1"/>
    <property type="match status" value="1"/>
</dbReference>
<dbReference type="PROSITE" id="PS50039">
    <property type="entry name" value="FORK_HEAD_3"/>
    <property type="match status" value="1"/>
</dbReference>
<keyword evidence="1 2" id="KW-0238">DNA-binding</keyword>
<dbReference type="OrthoDB" id="6230630at2759"/>